<evidence type="ECO:0000256" key="1">
    <source>
        <dbReference type="ARBA" id="ARBA00004193"/>
    </source>
</evidence>
<dbReference type="PANTHER" id="PTHR30632">
    <property type="entry name" value="MOLYBDATE-BINDING PERIPLASMIC PROTEIN"/>
    <property type="match status" value="1"/>
</dbReference>
<dbReference type="GO" id="GO:0005886">
    <property type="term" value="C:plasma membrane"/>
    <property type="evidence" value="ECO:0007669"/>
    <property type="project" value="UniProtKB-SubCell"/>
</dbReference>
<dbReference type="EMBL" id="CNGE01000149">
    <property type="protein sequence ID" value="CKS02515.1"/>
    <property type="molecule type" value="Genomic_DNA"/>
</dbReference>
<evidence type="ECO:0000313" key="22">
    <source>
        <dbReference type="EMBL" id="COV43882.1"/>
    </source>
</evidence>
<dbReference type="Proteomes" id="UP000048948">
    <property type="component" value="Unassembled WGS sequence"/>
</dbReference>
<evidence type="ECO:0000256" key="3">
    <source>
        <dbReference type="ARBA" id="ARBA00022448"/>
    </source>
</evidence>
<organism evidence="24 28">
    <name type="scientific">Mycobacterium tuberculosis</name>
    <dbReference type="NCBI Taxonomy" id="1773"/>
    <lineage>
        <taxon>Bacteria</taxon>
        <taxon>Bacillati</taxon>
        <taxon>Actinomycetota</taxon>
        <taxon>Actinomycetes</taxon>
        <taxon>Mycobacteriales</taxon>
        <taxon>Mycobacteriaceae</taxon>
        <taxon>Mycobacterium</taxon>
        <taxon>Mycobacterium tuberculosis complex</taxon>
    </lineage>
</organism>
<keyword evidence="8" id="KW-0472">Membrane</keyword>
<evidence type="ECO:0000256" key="9">
    <source>
        <dbReference type="ARBA" id="ARBA00023139"/>
    </source>
</evidence>
<evidence type="ECO:0000256" key="12">
    <source>
        <dbReference type="ARBA" id="ARBA00056002"/>
    </source>
</evidence>
<reference evidence="27" key="7">
    <citation type="submission" date="2018-07" db="EMBL/GenBank/DDBJ databases">
        <authorList>
            <person name="Shah S."/>
            <person name="Brown T."/>
            <person name="Auld S."/>
            <person name="Bratton K."/>
            <person name="Narechania A."/>
            <person name="Mathema B."/>
            <person name="Gandhi N."/>
        </authorList>
    </citation>
    <scope>NUCLEOTIDE SEQUENCE</scope>
    <source>
        <strain evidence="27">32301_S10</strain>
    </source>
</reference>
<dbReference type="GO" id="GO:0015689">
    <property type="term" value="P:molybdate ion transport"/>
    <property type="evidence" value="ECO:0007669"/>
    <property type="project" value="InterPro"/>
</dbReference>
<dbReference type="PANTHER" id="PTHR30632:SF0">
    <property type="entry name" value="SULFATE-BINDING PROTEIN"/>
    <property type="match status" value="1"/>
</dbReference>
<dbReference type="PATRIC" id="fig|1773.206.peg.1963"/>
<dbReference type="PROSITE" id="PS51257">
    <property type="entry name" value="PROKAR_LIPOPROTEIN"/>
    <property type="match status" value="1"/>
</dbReference>
<comment type="subunit">
    <text evidence="13">The complex is composed of two ATP-binding proteins (ModC), two transmembrane proteins (ModB) and a solute-binding protein (ModA).</text>
</comment>
<evidence type="ECO:0000256" key="4">
    <source>
        <dbReference type="ARBA" id="ARBA00022475"/>
    </source>
</evidence>
<dbReference type="STRING" id="115862.BBG46_09785"/>
<feature type="binding site" evidence="16">
    <location>
        <position position="76"/>
    </location>
    <ligand>
        <name>molybdate</name>
        <dbReference type="ChEBI" id="CHEBI:36264"/>
    </ligand>
</feature>
<evidence type="ECO:0000313" key="37">
    <source>
        <dbReference type="Proteomes" id="UP000671119"/>
    </source>
</evidence>
<sequence length="261" mass="26576">MRWIGLSTGLVSAMLVAGLVACGSNSPASSPAGPTQGARSIVVFAAASLQSAFTQIGEQFKAGNPGVNVNFAFAGSSELATQLTQGATADVFASADTAQMDSVAKAGLLAGHPTNFATNTMVIVAAAGNPKKIRSFADLTRPGLNVVVCQPSVPCGSATRRIEDATGIHLNPVSEELSVTDVLNKVITGQADAGLVYVSDALSVATKVTCVRFPEAAGVVNVYAIAVLKRTSQPALARQFVAMVTAAAGRRILDQSGFAKP</sequence>
<dbReference type="PIRSF" id="PIRSF004846">
    <property type="entry name" value="ModA"/>
    <property type="match status" value="1"/>
</dbReference>
<dbReference type="GO" id="GO:0046872">
    <property type="term" value="F:metal ion binding"/>
    <property type="evidence" value="ECO:0007669"/>
    <property type="project" value="UniProtKB-KW"/>
</dbReference>
<reference evidence="26 35" key="4">
    <citation type="submission" date="2016-04" db="EMBL/GenBank/DDBJ databases">
        <authorList>
            <person name="Bigi M."/>
            <person name="Bigi F."/>
            <person name="Soria M.A."/>
        </authorList>
    </citation>
    <scope>NUCLEOTIDE SEQUENCE [LARGE SCALE GENOMIC DNA]</scope>
    <source>
        <strain evidence="26 35">6548</strain>
    </source>
</reference>
<dbReference type="EMBL" id="CSAE01000802">
    <property type="protein sequence ID" value="COW93955.1"/>
    <property type="molecule type" value="Genomic_DNA"/>
</dbReference>
<comment type="subcellular location">
    <subcellularLocation>
        <location evidence="1">Cell membrane</location>
        <topology evidence="1">Lipid-anchor</topology>
    </subcellularLocation>
</comment>
<reference evidence="21 34" key="3">
    <citation type="submission" date="2015-03" db="EMBL/GenBank/DDBJ databases">
        <authorList>
            <consortium name="Pathogen Informatics"/>
            <person name="Murphy D."/>
        </authorList>
    </citation>
    <scope>NUCLEOTIDE SEQUENCE [LARGE SCALE GENOMIC DNA]</scope>
    <source>
        <strain evidence="21 34">0268S</strain>
    </source>
</reference>
<dbReference type="FunFam" id="3.40.190.10:FF:000030">
    <property type="entry name" value="Molybdate ABC transporter substrate-binding protein"/>
    <property type="match status" value="1"/>
</dbReference>
<dbReference type="Proteomes" id="UP000046947">
    <property type="component" value="Unassembled WGS sequence"/>
</dbReference>
<dbReference type="Gene3D" id="3.40.190.10">
    <property type="entry name" value="Periplasmic binding protein-like II"/>
    <property type="match status" value="2"/>
</dbReference>
<evidence type="ECO:0000313" key="27">
    <source>
        <dbReference type="EMBL" id="REQ53712.1"/>
    </source>
</evidence>
<dbReference type="NCBIfam" id="TIGR01256">
    <property type="entry name" value="modA"/>
    <property type="match status" value="1"/>
</dbReference>
<comment type="function">
    <text evidence="12">Involved in the transport of molybdenum into the cell. Part of the binding-protein-dependent transport system ModABCD.</text>
</comment>
<evidence type="ECO:0000313" key="29">
    <source>
        <dbReference type="Proteomes" id="UP000044938"/>
    </source>
</evidence>
<dbReference type="EMBL" id="QTBD01000120">
    <property type="protein sequence ID" value="REQ53712.1"/>
    <property type="molecule type" value="Genomic_DNA"/>
</dbReference>
<reference evidence="25 37" key="8">
    <citation type="submission" date="2021-03" db="EMBL/GenBank/DDBJ databases">
        <title>Whole Genome Sequencing of Mycobacterium tuberculosis clinical isolates from Arunachal Pradesh, India.</title>
        <authorList>
            <person name="Singh S."/>
            <person name="Mudliar S.R."/>
            <person name="Kulsum U."/>
            <person name="Rufai S.B."/>
            <person name="Singh P.K."/>
            <person name="Umpo M."/>
            <person name="Nyori M."/>
        </authorList>
    </citation>
    <scope>NUCLEOTIDE SEQUENCE [LARGE SCALE GENOMIC DNA]</scope>
    <source>
        <strain evidence="25 37">OMICS/BPL/0142/20/SP</strain>
    </source>
</reference>
<evidence type="ECO:0000313" key="35">
    <source>
        <dbReference type="Proteomes" id="UP000189452"/>
    </source>
</evidence>
<dbReference type="SUPFAM" id="SSF53850">
    <property type="entry name" value="Periplasmic binding protein-like II"/>
    <property type="match status" value="1"/>
</dbReference>
<evidence type="ECO:0000256" key="8">
    <source>
        <dbReference type="ARBA" id="ARBA00023136"/>
    </source>
</evidence>
<reference evidence="24" key="2">
    <citation type="submission" date="2015-03" db="EMBL/GenBank/DDBJ databases">
        <authorList>
            <person name="Murphy D."/>
        </authorList>
    </citation>
    <scope>NUCLEOTIDE SEQUENCE [LARGE SCALE GENOMIC DNA]</scope>
    <source>
        <strain evidence="24">K00500041</strain>
    </source>
</reference>
<evidence type="ECO:0000313" key="20">
    <source>
        <dbReference type="EMBL" id="CKS02515.1"/>
    </source>
</evidence>
<dbReference type="InterPro" id="IPR005950">
    <property type="entry name" value="ModA"/>
</dbReference>
<keyword evidence="9" id="KW-0564">Palmitate</keyword>
<dbReference type="EMBL" id="JAGIZI010000009">
    <property type="protein sequence ID" value="MBP0683045.1"/>
    <property type="molecule type" value="Genomic_DNA"/>
</dbReference>
<evidence type="ECO:0000256" key="16">
    <source>
        <dbReference type="PIRSR" id="PIRSR004846-1"/>
    </source>
</evidence>
<reference evidence="26 35" key="6">
    <citation type="submission" date="2017-02" db="EMBL/GenBank/DDBJ databases">
        <title>Protein polymorphisms may explain contrasting epidemiological fitness of two variants of a multidrug-resistant Mycobacterium tuberculosis strain.</title>
        <authorList>
            <person name="Bigi M.M."/>
            <person name="Lopez B."/>
            <person name="Blanco F.C."/>
            <person name="Sasiain M.C."/>
            <person name="De La Barrera S."/>
            <person name="Ritacco V."/>
            <person name="Bigi F."/>
            <person name="Soria M.A."/>
        </authorList>
    </citation>
    <scope>NUCLEOTIDE SEQUENCE [LARGE SCALE GENOMIC DNA]</scope>
    <source>
        <strain evidence="26 35">6548</strain>
    </source>
</reference>
<evidence type="ECO:0000256" key="15">
    <source>
        <dbReference type="ARBA" id="ARBA00078141"/>
    </source>
</evidence>
<evidence type="ECO:0000313" key="34">
    <source>
        <dbReference type="Proteomes" id="UP000050139"/>
    </source>
</evidence>
<dbReference type="EMBL" id="LWDQ01000001">
    <property type="protein sequence ID" value="OMH59783.1"/>
    <property type="molecule type" value="Genomic_DNA"/>
</dbReference>
<dbReference type="EMBL" id="CSAJ01000223">
    <property type="protein sequence ID" value="COW19042.1"/>
    <property type="molecule type" value="Genomic_DNA"/>
</dbReference>
<dbReference type="GO" id="GO:0030973">
    <property type="term" value="F:molybdate ion binding"/>
    <property type="evidence" value="ECO:0007669"/>
    <property type="project" value="TreeGrafter"/>
</dbReference>
<comment type="similarity">
    <text evidence="2">Belongs to the bacterial solute-binding protein ModA family.</text>
</comment>
<dbReference type="Proteomes" id="UP000256381">
    <property type="component" value="Unassembled WGS sequence"/>
</dbReference>
<keyword evidence="11 24" id="KW-0449">Lipoprotein</keyword>
<evidence type="ECO:0000313" key="19">
    <source>
        <dbReference type="EMBL" id="CFE48005.1"/>
    </source>
</evidence>
<evidence type="ECO:0000256" key="6">
    <source>
        <dbReference type="ARBA" id="ARBA00022723"/>
    </source>
</evidence>
<evidence type="ECO:0000313" key="28">
    <source>
        <dbReference type="Proteomes" id="UP000038802"/>
    </source>
</evidence>
<protein>
    <recommendedName>
        <fullName evidence="14">Molybdate-binding protein ModA</fullName>
    </recommendedName>
    <alternativeName>
        <fullName evidence="15">Molybdate/tungstate-binding protein ModA</fullName>
    </alternativeName>
</protein>
<dbReference type="InterPro" id="IPR050682">
    <property type="entry name" value="ModA/WtpA"/>
</dbReference>
<dbReference type="Proteomes" id="UP000038802">
    <property type="component" value="Unassembled WGS sequence"/>
</dbReference>
<keyword evidence="10" id="KW-0826">Tungsten</keyword>
<dbReference type="Proteomes" id="UP000050139">
    <property type="component" value="Unassembled WGS sequence"/>
</dbReference>
<keyword evidence="3" id="KW-0813">Transport</keyword>
<feature type="signal peptide" evidence="17">
    <location>
        <begin position="1"/>
        <end position="21"/>
    </location>
</feature>
<feature type="binding site" evidence="16">
    <location>
        <position position="179"/>
    </location>
    <ligand>
        <name>molybdate</name>
        <dbReference type="ChEBI" id="CHEBI:36264"/>
    </ligand>
</feature>
<evidence type="ECO:0000313" key="33">
    <source>
        <dbReference type="Proteomes" id="UP000048948"/>
    </source>
</evidence>
<evidence type="ECO:0000256" key="10">
    <source>
        <dbReference type="ARBA" id="ARBA00023245"/>
    </source>
</evidence>
<proteinExistence type="inferred from homology"/>
<accession>A0A045IYB9</accession>
<name>A0A045IYB9_MYCTX</name>
<reference evidence="28 29" key="1">
    <citation type="submission" date="2015-03" db="EMBL/GenBank/DDBJ databases">
        <authorList>
            <consortium name="Pathogen Informatics"/>
        </authorList>
    </citation>
    <scope>NUCLEOTIDE SEQUENCE [LARGE SCALE GENOMIC DNA]</scope>
    <source>
        <strain evidence="20 33">Bir 172</strain>
        <strain evidence="22 30">G09801536</strain>
        <strain evidence="18 32">G09901357</strain>
        <strain evidence="19 31">H09601792</strain>
        <strain evidence="28">K00500041</strain>
        <strain evidence="23 29">M09401471</strain>
    </source>
</reference>
<dbReference type="EMBL" id="CFOE01000294">
    <property type="protein sequence ID" value="CFE39938.1"/>
    <property type="molecule type" value="Genomic_DNA"/>
</dbReference>
<dbReference type="RefSeq" id="WP_003409326.1">
    <property type="nucleotide sequence ID" value="NZ_AP017901.1"/>
</dbReference>
<evidence type="ECO:0000313" key="36">
    <source>
        <dbReference type="Proteomes" id="UP000256381"/>
    </source>
</evidence>
<dbReference type="AlphaFoldDB" id="A0A045IYB9"/>
<dbReference type="CDD" id="cd13538">
    <property type="entry name" value="PBP2_ModA_like_1"/>
    <property type="match status" value="1"/>
</dbReference>
<dbReference type="Proteomes" id="UP000044938">
    <property type="component" value="Unassembled WGS sequence"/>
</dbReference>
<evidence type="ECO:0000256" key="7">
    <source>
        <dbReference type="ARBA" id="ARBA00022729"/>
    </source>
</evidence>
<reference evidence="27 36" key="5">
    <citation type="journal article" date="2017" name="N. Engl. J. Med.">
        <title>Transmission of Extensively Drug-Resistant Tuberculosis in South Africa.</title>
        <authorList>
            <person name="Shah N.S."/>
            <person name="Auld S.C."/>
            <person name="Brust J.C."/>
            <person name="Mathema B."/>
            <person name="Ismail N."/>
            <person name="Moodley P."/>
            <person name="Mlisana K."/>
            <person name="Allana S."/>
            <person name="Campbell A."/>
            <person name="Mthiyane T."/>
            <person name="Morris N."/>
            <person name="Mpangase P."/>
            <person name="van der Meulen H."/>
            <person name="Omar S.V."/>
            <person name="Brown T.S."/>
            <person name="Narechania A."/>
            <person name="Shaskina E."/>
            <person name="Kapwata T."/>
            <person name="Kreiswirth B."/>
            <person name="Gandhi N.R."/>
        </authorList>
    </citation>
    <scope>NUCLEOTIDE SEQUENCE [LARGE SCALE GENOMIC DNA]</scope>
    <source>
        <strain evidence="27 36">32301_S10</strain>
    </source>
</reference>
<evidence type="ECO:0000256" key="17">
    <source>
        <dbReference type="SAM" id="SignalP"/>
    </source>
</evidence>
<evidence type="ECO:0000256" key="11">
    <source>
        <dbReference type="ARBA" id="ARBA00023288"/>
    </source>
</evidence>
<dbReference type="EMBL" id="COPH01000011">
    <property type="protein sequence ID" value="CLW03337.1"/>
    <property type="molecule type" value="Genomic_DNA"/>
</dbReference>
<dbReference type="Proteomes" id="UP000189452">
    <property type="component" value="Chromosome"/>
</dbReference>
<evidence type="ECO:0000256" key="14">
    <source>
        <dbReference type="ARBA" id="ARBA00073171"/>
    </source>
</evidence>
<evidence type="ECO:0000313" key="25">
    <source>
        <dbReference type="EMBL" id="MBP0683045.1"/>
    </source>
</evidence>
<keyword evidence="6 16" id="KW-0479">Metal-binding</keyword>
<evidence type="ECO:0000256" key="5">
    <source>
        <dbReference type="ARBA" id="ARBA00022505"/>
    </source>
</evidence>
<feature type="binding site" evidence="16">
    <location>
        <position position="48"/>
    </location>
    <ligand>
        <name>molybdate</name>
        <dbReference type="ChEBI" id="CHEBI:36264"/>
    </ligand>
</feature>
<dbReference type="Proteomes" id="UP000048289">
    <property type="component" value="Unassembled WGS sequence"/>
</dbReference>
<evidence type="ECO:0000313" key="30">
    <source>
        <dbReference type="Proteomes" id="UP000045842"/>
    </source>
</evidence>
<evidence type="ECO:0000256" key="2">
    <source>
        <dbReference type="ARBA" id="ARBA00009175"/>
    </source>
</evidence>
<evidence type="ECO:0000313" key="32">
    <source>
        <dbReference type="Proteomes" id="UP000048289"/>
    </source>
</evidence>
<dbReference type="Proteomes" id="UP000045842">
    <property type="component" value="Unassembled WGS sequence"/>
</dbReference>
<dbReference type="OMA" id="VCAPQVP"/>
<feature type="binding site" evidence="16">
    <location>
        <position position="197"/>
    </location>
    <ligand>
        <name>molybdate</name>
        <dbReference type="ChEBI" id="CHEBI:36264"/>
    </ligand>
</feature>
<evidence type="ECO:0000313" key="18">
    <source>
        <dbReference type="EMBL" id="CFE39938.1"/>
    </source>
</evidence>
<gene>
    <name evidence="24" type="primary">modA</name>
    <name evidence="26" type="ORF">A4S10_01954</name>
    <name evidence="27" type="ORF">DSJ38_07730</name>
    <name evidence="22" type="ORF">ERS007679_01842</name>
    <name evidence="18" type="ORF">ERS007681_02317</name>
    <name evidence="19" type="ORF">ERS007688_00939</name>
    <name evidence="24" type="ORF">ERS007703_04492</name>
    <name evidence="23" type="ORF">ERS007720_01962</name>
    <name evidence="20" type="ORF">ERS027646_01127</name>
    <name evidence="21" type="ORF">ERS094118_01764</name>
    <name evidence="25" type="ORF">J8J21_07900</name>
</gene>
<dbReference type="SMR" id="A0A045IYB9"/>
<evidence type="ECO:0000313" key="26">
    <source>
        <dbReference type="EMBL" id="OMH59783.1"/>
    </source>
</evidence>
<evidence type="ECO:0000256" key="13">
    <source>
        <dbReference type="ARBA" id="ARBA00062515"/>
    </source>
</evidence>
<keyword evidence="5 16" id="KW-0500">Molybdenum</keyword>
<evidence type="ECO:0000313" key="31">
    <source>
        <dbReference type="Proteomes" id="UP000046947"/>
    </source>
</evidence>
<dbReference type="EMBL" id="CFOH01000104">
    <property type="protein sequence ID" value="CFE48005.1"/>
    <property type="molecule type" value="Genomic_DNA"/>
</dbReference>
<dbReference type="Pfam" id="PF13531">
    <property type="entry name" value="SBP_bac_11"/>
    <property type="match status" value="1"/>
</dbReference>
<dbReference type="EMBL" id="CSAD01000220">
    <property type="protein sequence ID" value="COV43882.1"/>
    <property type="molecule type" value="Genomic_DNA"/>
</dbReference>
<evidence type="ECO:0000313" key="24">
    <source>
        <dbReference type="EMBL" id="COW93955.1"/>
    </source>
</evidence>
<evidence type="ECO:0000313" key="21">
    <source>
        <dbReference type="EMBL" id="CLW03337.1"/>
    </source>
</evidence>
<keyword evidence="7 17" id="KW-0732">Signal</keyword>
<keyword evidence="4" id="KW-1003">Cell membrane</keyword>
<feature type="chain" id="PRO_5044363556" description="Molybdate-binding protein ModA" evidence="17">
    <location>
        <begin position="22"/>
        <end position="261"/>
    </location>
</feature>
<evidence type="ECO:0000313" key="23">
    <source>
        <dbReference type="EMBL" id="COW19042.1"/>
    </source>
</evidence>
<dbReference type="Proteomes" id="UP000671119">
    <property type="component" value="Unassembled WGS sequence"/>
</dbReference>